<protein>
    <submittedName>
        <fullName evidence="1">Uncharacterized protein</fullName>
    </submittedName>
</protein>
<proteinExistence type="predicted"/>
<accession>A0A1S9J2D2</accession>
<comment type="caution">
    <text evidence="1">The sequence shown here is derived from an EMBL/GenBank/DDBJ whole genome shotgun (WGS) entry which is preliminary data.</text>
</comment>
<dbReference type="AlphaFoldDB" id="A0A1S9J2D2"/>
<name>A0A1S9J2D2_SHIBO</name>
<dbReference type="EMBL" id="MSJS02000102">
    <property type="protein sequence ID" value="OOO76987.1"/>
    <property type="molecule type" value="Genomic_DNA"/>
</dbReference>
<evidence type="ECO:0000313" key="1">
    <source>
        <dbReference type="EMBL" id="OOO76987.1"/>
    </source>
</evidence>
<reference evidence="1" key="1">
    <citation type="submission" date="2017-02" db="EMBL/GenBank/DDBJ databases">
        <title>Shigella draft genomes.</title>
        <authorList>
            <person name="Weis A.M."/>
            <person name="Weimer B.C."/>
            <person name="Gilpin B."/>
        </authorList>
    </citation>
    <scope>NUCLEOTIDE SEQUENCE [LARGE SCALE GENOMIC DNA]</scope>
    <source>
        <strain evidence="1">BCW_4868</strain>
    </source>
</reference>
<sequence>MTFSGMLQFITSNDEHPTILNEDKLGGKQFIDLSSVHPFKTSSFREPGSKSGNVVIGSLIDKVSPLVLITSSIFDATS</sequence>
<dbReference type="Proteomes" id="UP000868349">
    <property type="component" value="Unassembled WGS sequence"/>
</dbReference>
<gene>
    <name evidence="1" type="ORF">AJR17_021175</name>
</gene>
<organism evidence="1">
    <name type="scientific">Shigella boydii</name>
    <dbReference type="NCBI Taxonomy" id="621"/>
    <lineage>
        <taxon>Bacteria</taxon>
        <taxon>Pseudomonadati</taxon>
        <taxon>Pseudomonadota</taxon>
        <taxon>Gammaproteobacteria</taxon>
        <taxon>Enterobacterales</taxon>
        <taxon>Enterobacteriaceae</taxon>
        <taxon>Shigella</taxon>
    </lineage>
</organism>